<protein>
    <submittedName>
        <fullName evidence="3">Small integral membrane protein 6</fullName>
    </submittedName>
</protein>
<dbReference type="Proteomes" id="UP000095284">
    <property type="component" value="Unplaced"/>
</dbReference>
<dbReference type="AlphaFoldDB" id="A0A1I7SJ58"/>
<organism evidence="2 3">
    <name type="scientific">Bursaphelenchus xylophilus</name>
    <name type="common">Pinewood nematode worm</name>
    <name type="synonym">Aphelenchoides xylophilus</name>
    <dbReference type="NCBI Taxonomy" id="6326"/>
    <lineage>
        <taxon>Eukaryota</taxon>
        <taxon>Metazoa</taxon>
        <taxon>Ecdysozoa</taxon>
        <taxon>Nematoda</taxon>
        <taxon>Chromadorea</taxon>
        <taxon>Rhabditida</taxon>
        <taxon>Tylenchina</taxon>
        <taxon>Tylenchomorpha</taxon>
        <taxon>Aphelenchoidea</taxon>
        <taxon>Aphelenchoididae</taxon>
        <taxon>Bursaphelenchus</taxon>
    </lineage>
</organism>
<evidence type="ECO:0000313" key="3">
    <source>
        <dbReference type="WBParaSite" id="BXY_1308200.1"/>
    </source>
</evidence>
<name>A0A1I7SJ58_BURXY</name>
<feature type="transmembrane region" description="Helical" evidence="1">
    <location>
        <begin position="20"/>
        <end position="37"/>
    </location>
</feature>
<accession>A0A1I7SJ58</accession>
<evidence type="ECO:0000313" key="2">
    <source>
        <dbReference type="Proteomes" id="UP000095284"/>
    </source>
</evidence>
<evidence type="ECO:0000256" key="1">
    <source>
        <dbReference type="SAM" id="Phobius"/>
    </source>
</evidence>
<proteinExistence type="predicted"/>
<dbReference type="WBParaSite" id="BXY_1308200.1">
    <property type="protein sequence ID" value="BXY_1308200.1"/>
    <property type="gene ID" value="BXY_1308200"/>
</dbReference>
<keyword evidence="1" id="KW-1133">Transmembrane helix</keyword>
<keyword evidence="1" id="KW-0812">Transmembrane</keyword>
<reference evidence="3" key="1">
    <citation type="submission" date="2016-11" db="UniProtKB">
        <authorList>
            <consortium name="WormBaseParasite"/>
        </authorList>
    </citation>
    <scope>IDENTIFICATION</scope>
</reference>
<sequence>MRPNAHYFPYRLIRSLSKSAPFLCPVFHILLNNPWYFENYRKYRYDMPLFTLMARLRVRFVVFVGIAVTMVVLLFNMNTEFMVSQKEVVRFYMTPEFELAPQDENW</sequence>
<feature type="transmembrane region" description="Helical" evidence="1">
    <location>
        <begin position="58"/>
        <end position="77"/>
    </location>
</feature>
<keyword evidence="1" id="KW-0472">Membrane</keyword>